<evidence type="ECO:0000313" key="3">
    <source>
        <dbReference type="EMBL" id="EHP68351.1"/>
    </source>
</evidence>
<dbReference type="EMBL" id="JH597770">
    <property type="protein sequence ID" value="EHP68351.1"/>
    <property type="molecule type" value="Genomic_DNA"/>
</dbReference>
<dbReference type="Pfam" id="PF18902">
    <property type="entry name" value="DUF5658"/>
    <property type="match status" value="1"/>
</dbReference>
<dbReference type="AlphaFoldDB" id="H2C875"/>
<dbReference type="HOGENOM" id="CLU_2313913_0_0_2"/>
<gene>
    <name evidence="3" type="ORF">MetMK1DRAFT_00027810</name>
</gene>
<keyword evidence="1" id="KW-0812">Transmembrane</keyword>
<reference evidence="3 4" key="1">
    <citation type="submission" date="2012-01" db="EMBL/GenBank/DDBJ databases">
        <title>Improved High-Quality Draft sequence of Metallosphaera yellowstonensis MK1.</title>
        <authorList>
            <consortium name="US DOE Joint Genome Institute"/>
            <person name="Lucas S."/>
            <person name="Han J."/>
            <person name="Cheng J.-F."/>
            <person name="Goodwin L."/>
            <person name="Pitluck S."/>
            <person name="Peters L."/>
            <person name="Teshima H."/>
            <person name="Detter J.C."/>
            <person name="Han C."/>
            <person name="Tapia R."/>
            <person name="Land M."/>
            <person name="Hauser L."/>
            <person name="Kyrpides N."/>
            <person name="Kozubal M."/>
            <person name="Macur R.E."/>
            <person name="Jay Z."/>
            <person name="Inskeep W."/>
            <person name="Woyke T."/>
        </authorList>
    </citation>
    <scope>NUCLEOTIDE SEQUENCE [LARGE SCALE GENOMIC DNA]</scope>
    <source>
        <strain evidence="3 4">MK1</strain>
    </source>
</reference>
<feature type="transmembrane region" description="Helical" evidence="1">
    <location>
        <begin position="77"/>
        <end position="98"/>
    </location>
</feature>
<evidence type="ECO:0000259" key="2">
    <source>
        <dbReference type="Pfam" id="PF18902"/>
    </source>
</evidence>
<dbReference type="InterPro" id="IPR043717">
    <property type="entry name" value="DUF5658"/>
</dbReference>
<dbReference type="Proteomes" id="UP000003980">
    <property type="component" value="Unassembled WGS sequence"/>
</dbReference>
<dbReference type="eggNOG" id="arCOG08572">
    <property type="taxonomic scope" value="Archaea"/>
</dbReference>
<keyword evidence="4" id="KW-1185">Reference proteome</keyword>
<evidence type="ECO:0000313" key="4">
    <source>
        <dbReference type="Proteomes" id="UP000003980"/>
    </source>
</evidence>
<dbReference type="RefSeq" id="WP_009074661.1">
    <property type="nucleotide sequence ID" value="NZ_JH597770.1"/>
</dbReference>
<keyword evidence="1" id="KW-0472">Membrane</keyword>
<organism evidence="3 4">
    <name type="scientific">Metallosphaera yellowstonensis MK1</name>
    <dbReference type="NCBI Taxonomy" id="671065"/>
    <lineage>
        <taxon>Archaea</taxon>
        <taxon>Thermoproteota</taxon>
        <taxon>Thermoprotei</taxon>
        <taxon>Sulfolobales</taxon>
        <taxon>Sulfolobaceae</taxon>
        <taxon>Metallosphaera</taxon>
    </lineage>
</organism>
<name>H2C875_9CREN</name>
<proteinExistence type="predicted"/>
<keyword evidence="1" id="KW-1133">Transmembrane helix</keyword>
<feature type="transmembrane region" description="Helical" evidence="1">
    <location>
        <begin position="45"/>
        <end position="65"/>
    </location>
</feature>
<feature type="domain" description="DUF5658" evidence="2">
    <location>
        <begin position="7"/>
        <end position="97"/>
    </location>
</feature>
<evidence type="ECO:0000256" key="1">
    <source>
        <dbReference type="SAM" id="Phobius"/>
    </source>
</evidence>
<protein>
    <recommendedName>
        <fullName evidence="2">DUF5658 domain-containing protein</fullName>
    </recommendedName>
</protein>
<dbReference type="OrthoDB" id="43693at2157"/>
<accession>H2C875</accession>
<dbReference type="STRING" id="671065.MetMK1DRAFT_00027810"/>
<sequence>MMLAEIVAFYGFQFTDFLTTWLGLRAGAAEVNAVMRPFVTSVPRFVIFKFGLATFLLIFVFLTAQDWLTVLHLSPMSVVYIDTIVEGAVTCSNIYTLWRVKK</sequence>